<name>A0ABZ0QQV1_9FIRM</name>
<evidence type="ECO:0000256" key="3">
    <source>
        <dbReference type="ARBA" id="ARBA00023002"/>
    </source>
</evidence>
<keyword evidence="10" id="KW-1185">Reference proteome</keyword>
<evidence type="ECO:0000256" key="2">
    <source>
        <dbReference type="ARBA" id="ARBA00022729"/>
    </source>
</evidence>
<organism evidence="9 10">
    <name type="scientific">Thermaerobacter composti</name>
    <dbReference type="NCBI Taxonomy" id="554949"/>
    <lineage>
        <taxon>Bacteria</taxon>
        <taxon>Bacillati</taxon>
        <taxon>Bacillota</taxon>
        <taxon>Clostridia</taxon>
        <taxon>Eubacteriales</taxon>
        <taxon>Clostridiales Family XVII. Incertae Sedis</taxon>
        <taxon>Thermaerobacter</taxon>
    </lineage>
</organism>
<comment type="similarity">
    <text evidence="1">Belongs to the thioredoxin family. DsbA subfamily.</text>
</comment>
<dbReference type="InterPro" id="IPR012336">
    <property type="entry name" value="Thioredoxin-like_fold"/>
</dbReference>
<keyword evidence="7" id="KW-1133">Transmembrane helix</keyword>
<feature type="compositionally biased region" description="Pro residues" evidence="6">
    <location>
        <begin position="1"/>
        <end position="10"/>
    </location>
</feature>
<dbReference type="PANTHER" id="PTHR13887">
    <property type="entry name" value="GLUTATHIONE S-TRANSFERASE KAPPA"/>
    <property type="match status" value="1"/>
</dbReference>
<evidence type="ECO:0000256" key="5">
    <source>
        <dbReference type="ARBA" id="ARBA00023284"/>
    </source>
</evidence>
<protein>
    <submittedName>
        <fullName evidence="9">DsbA family protein</fullName>
    </submittedName>
</protein>
<evidence type="ECO:0000256" key="6">
    <source>
        <dbReference type="SAM" id="MobiDB-lite"/>
    </source>
</evidence>
<feature type="region of interest" description="Disordered" evidence="6">
    <location>
        <begin position="1"/>
        <end position="40"/>
    </location>
</feature>
<dbReference type="RefSeq" id="WP_318750547.1">
    <property type="nucleotide sequence ID" value="NZ_CP132508.1"/>
</dbReference>
<reference evidence="9 10" key="1">
    <citation type="submission" date="2023-08" db="EMBL/GenBank/DDBJ databases">
        <title>Genome sequence of Thermaerobacter compostii strain Ins1, a spore-forming filamentous bacterium isolated from a deep geothermal reservoir.</title>
        <authorList>
            <person name="Bregnard D."/>
            <person name="Gonzalez D."/>
            <person name="Junier P."/>
        </authorList>
    </citation>
    <scope>NUCLEOTIDE SEQUENCE [LARGE SCALE GENOMIC DNA]</scope>
    <source>
        <strain evidence="9 10">Ins1</strain>
    </source>
</reference>
<dbReference type="Proteomes" id="UP001304683">
    <property type="component" value="Chromosome"/>
</dbReference>
<feature type="transmembrane region" description="Helical" evidence="7">
    <location>
        <begin position="48"/>
        <end position="69"/>
    </location>
</feature>
<evidence type="ECO:0000313" key="10">
    <source>
        <dbReference type="Proteomes" id="UP001304683"/>
    </source>
</evidence>
<accession>A0ABZ0QQV1</accession>
<evidence type="ECO:0000256" key="4">
    <source>
        <dbReference type="ARBA" id="ARBA00023157"/>
    </source>
</evidence>
<proteinExistence type="inferred from homology"/>
<keyword evidence="4" id="KW-1015">Disulfide bond</keyword>
<evidence type="ECO:0000256" key="7">
    <source>
        <dbReference type="SAM" id="Phobius"/>
    </source>
</evidence>
<dbReference type="SUPFAM" id="SSF52833">
    <property type="entry name" value="Thioredoxin-like"/>
    <property type="match status" value="1"/>
</dbReference>
<gene>
    <name evidence="9" type="ORF">Q5761_10360</name>
</gene>
<keyword evidence="7" id="KW-0472">Membrane</keyword>
<dbReference type="Pfam" id="PF13462">
    <property type="entry name" value="Thioredoxin_4"/>
    <property type="match status" value="1"/>
</dbReference>
<keyword evidence="7" id="KW-0812">Transmembrane</keyword>
<keyword evidence="5" id="KW-0676">Redox-active center</keyword>
<dbReference type="PANTHER" id="PTHR13887:SF14">
    <property type="entry name" value="DISULFIDE BOND FORMATION PROTEIN D"/>
    <property type="match status" value="1"/>
</dbReference>
<evidence type="ECO:0000256" key="1">
    <source>
        <dbReference type="ARBA" id="ARBA00005791"/>
    </source>
</evidence>
<dbReference type="PROSITE" id="PS51352">
    <property type="entry name" value="THIOREDOXIN_2"/>
    <property type="match status" value="1"/>
</dbReference>
<evidence type="ECO:0000313" key="9">
    <source>
        <dbReference type="EMBL" id="WPD18753.1"/>
    </source>
</evidence>
<dbReference type="InterPro" id="IPR013766">
    <property type="entry name" value="Thioredoxin_domain"/>
</dbReference>
<keyword evidence="2" id="KW-0732">Signal</keyword>
<dbReference type="InterPro" id="IPR036249">
    <property type="entry name" value="Thioredoxin-like_sf"/>
</dbReference>
<dbReference type="Gene3D" id="3.40.30.10">
    <property type="entry name" value="Glutaredoxin"/>
    <property type="match status" value="1"/>
</dbReference>
<dbReference type="EMBL" id="CP132508">
    <property type="protein sequence ID" value="WPD18753.1"/>
    <property type="molecule type" value="Genomic_DNA"/>
</dbReference>
<feature type="domain" description="Thioredoxin" evidence="8">
    <location>
        <begin position="61"/>
        <end position="261"/>
    </location>
</feature>
<feature type="compositionally biased region" description="Low complexity" evidence="6">
    <location>
        <begin position="24"/>
        <end position="36"/>
    </location>
</feature>
<sequence>MTSKSTPPPGADRSRHRGAAAATPSSGRRSGPSARLASREAEARRRRLRWLTLGTAAVVVLAVALAVAATRQPEPGEGAVPADVFQLERQPMLGSPDAPVTVVEFADFKCPYCRDFTLHEFPRFKAAYVDTGKVRFYFINYPFIGPDSDTAAEALEAVYAQDPEGAWAFIERVMQRQGPEDQQWATPEFLVELAREAVPSIDAERLAADLRARRYRDEVEADRAIARQAGVQGTPAIFVDGRFVDDWSFEGLQAAVEEALARRQGGAAPGDAE</sequence>
<keyword evidence="3" id="KW-0560">Oxidoreductase</keyword>
<evidence type="ECO:0000259" key="8">
    <source>
        <dbReference type="PROSITE" id="PS51352"/>
    </source>
</evidence>